<protein>
    <recommendedName>
        <fullName evidence="7">PKD domain-containing protein</fullName>
    </recommendedName>
</protein>
<dbReference type="KEGG" id="nhy:JQS43_16610"/>
<dbReference type="Pfam" id="PF14312">
    <property type="entry name" value="FG-GAP_2"/>
    <property type="match status" value="5"/>
</dbReference>
<reference evidence="5" key="1">
    <citation type="submission" date="2021-02" db="EMBL/GenBank/DDBJ databases">
        <title>Natrosporangium hydrolyticum gen. nov., sp. nov, a haloalkaliphilic actinobacterium from a soda solonchak soil.</title>
        <authorList>
            <person name="Sorokin D.Y."/>
            <person name="Khijniak T.V."/>
            <person name="Zakharycheva A.P."/>
            <person name="Boueva O.V."/>
            <person name="Ariskina E.V."/>
            <person name="Hahnke R.L."/>
            <person name="Bunk B."/>
            <person name="Sproer C."/>
            <person name="Schumann P."/>
            <person name="Evtushenko L.I."/>
            <person name="Kublanov I.V."/>
        </authorList>
    </citation>
    <scope>NUCLEOTIDE SEQUENCE</scope>
    <source>
        <strain evidence="5">DSM 106523</strain>
    </source>
</reference>
<accession>A0A895Y690</accession>
<dbReference type="PANTHER" id="PTHR36220:SF1">
    <property type="entry name" value="GAMMA TUBULIN COMPLEX COMPONENT C-TERMINAL DOMAIN-CONTAINING PROTEIN"/>
    <property type="match status" value="1"/>
</dbReference>
<dbReference type="SMART" id="SM00191">
    <property type="entry name" value="Int_alpha"/>
    <property type="match status" value="4"/>
</dbReference>
<keyword evidence="3" id="KW-0325">Glycoprotein</keyword>
<dbReference type="Proteomes" id="UP000662857">
    <property type="component" value="Chromosome"/>
</dbReference>
<dbReference type="SUPFAM" id="SSF50965">
    <property type="entry name" value="Galactose oxidase, central domain"/>
    <property type="match status" value="1"/>
</dbReference>
<name>A0A895Y690_9ACTN</name>
<dbReference type="InterPro" id="IPR013519">
    <property type="entry name" value="Int_alpha_beta-p"/>
</dbReference>
<dbReference type="InterPro" id="IPR013517">
    <property type="entry name" value="FG-GAP"/>
</dbReference>
<organism evidence="5 6">
    <name type="scientific">Natronosporangium hydrolyticum</name>
    <dbReference type="NCBI Taxonomy" id="2811111"/>
    <lineage>
        <taxon>Bacteria</taxon>
        <taxon>Bacillati</taxon>
        <taxon>Actinomycetota</taxon>
        <taxon>Actinomycetes</taxon>
        <taxon>Micromonosporales</taxon>
        <taxon>Micromonosporaceae</taxon>
        <taxon>Natronosporangium</taxon>
    </lineage>
</organism>
<keyword evidence="2" id="KW-0677">Repeat</keyword>
<feature type="chain" id="PRO_5034837416" description="PKD domain-containing protein" evidence="4">
    <location>
        <begin position="28"/>
        <end position="585"/>
    </location>
</feature>
<keyword evidence="6" id="KW-1185">Reference proteome</keyword>
<dbReference type="InterPro" id="IPR011043">
    <property type="entry name" value="Gal_Oxase/kelch_b-propeller"/>
</dbReference>
<dbReference type="PANTHER" id="PTHR36220">
    <property type="entry name" value="UNNAMED PRODUCT"/>
    <property type="match status" value="1"/>
</dbReference>
<feature type="signal peptide" evidence="4">
    <location>
        <begin position="1"/>
        <end position="27"/>
    </location>
</feature>
<dbReference type="RefSeq" id="WP_239675324.1">
    <property type="nucleotide sequence ID" value="NZ_CP070499.1"/>
</dbReference>
<dbReference type="AlphaFoldDB" id="A0A895Y690"/>
<dbReference type="Gene3D" id="2.130.10.130">
    <property type="entry name" value="Integrin alpha, N-terminal"/>
    <property type="match status" value="3"/>
</dbReference>
<evidence type="ECO:0000256" key="1">
    <source>
        <dbReference type="ARBA" id="ARBA00022729"/>
    </source>
</evidence>
<dbReference type="InterPro" id="IPR028994">
    <property type="entry name" value="Integrin_alpha_N"/>
</dbReference>
<evidence type="ECO:0000256" key="3">
    <source>
        <dbReference type="ARBA" id="ARBA00023180"/>
    </source>
</evidence>
<evidence type="ECO:0008006" key="7">
    <source>
        <dbReference type="Google" id="ProtNLM"/>
    </source>
</evidence>
<evidence type="ECO:0000313" key="5">
    <source>
        <dbReference type="EMBL" id="QSB13244.1"/>
    </source>
</evidence>
<sequence length="585" mass="58349">MFRRGITASRLAGLAALVVAVPLTALAAAPAAANGLGADGLGADGLGADGLGSPAAPVETKLTAADGAQGDLFGRAVALDGDTALVGAPEVNVAGVQNHGAVYAFARTDAGWVEQQRLLPEDGVAQGRFGLAVALAGDTALIGDESHRGAYVFTRGADGWQEQTKLAPAEAGNDYVGTSLALSADGQTAVVAAEAAEVGGAVRQGRVYVYTRQGGEWTESAQLTASDGHSWGLFGSDVALSADGQTLVVGGEFAHVGDIDYQGQAYIFSREGDEWVERTILRAADGGAMHRFGNTVAIAGDTILVGAYDAPDGGAVYVFTPDGDGWTERTALRGSATGTGSEFGRALTLSAAGDTAVIGDARANELHGVVYVFVAGEGEWQEETTLTASDAEWNHQLGFSVALDGDTVLAGAWTSRVAGVTNQGSAYAFQLPGTGPEDPAPVVCDRTVAGLHAGPLSVDEGVTCLAAGAQILGEVNVASGAGLVATAAVVQGPVSALGATVLDLSLTQVTGAIVGSGVTQQVTLLGSQVTGSVSVVGSGTADQPVVVAGNTIIGTLTCLDNDPAPTSQGLPNTATGGGYGQCEGL</sequence>
<keyword evidence="1 4" id="KW-0732">Signal</keyword>
<dbReference type="EMBL" id="CP070499">
    <property type="protein sequence ID" value="QSB13244.1"/>
    <property type="molecule type" value="Genomic_DNA"/>
</dbReference>
<gene>
    <name evidence="5" type="ORF">JQS43_16610</name>
</gene>
<evidence type="ECO:0000313" key="6">
    <source>
        <dbReference type="Proteomes" id="UP000662857"/>
    </source>
</evidence>
<evidence type="ECO:0000256" key="2">
    <source>
        <dbReference type="ARBA" id="ARBA00022737"/>
    </source>
</evidence>
<evidence type="ECO:0000256" key="4">
    <source>
        <dbReference type="SAM" id="SignalP"/>
    </source>
</evidence>
<proteinExistence type="predicted"/>